<dbReference type="InterPro" id="IPR013010">
    <property type="entry name" value="Znf_SIAH"/>
</dbReference>
<keyword evidence="8" id="KW-1185">Reference proteome</keyword>
<protein>
    <submittedName>
        <fullName evidence="7">Uncharacterized protein</fullName>
    </submittedName>
</protein>
<evidence type="ECO:0000259" key="6">
    <source>
        <dbReference type="PROSITE" id="PS51081"/>
    </source>
</evidence>
<dbReference type="GO" id="GO:0061630">
    <property type="term" value="F:ubiquitin protein ligase activity"/>
    <property type="evidence" value="ECO:0007669"/>
    <property type="project" value="TreeGrafter"/>
</dbReference>
<proteinExistence type="predicted"/>
<dbReference type="PANTHER" id="PTHR10315:SF117">
    <property type="entry name" value="RING-TYPE E3 UBIQUITIN TRANSFERASE"/>
    <property type="match status" value="1"/>
</dbReference>
<dbReference type="AlphaFoldDB" id="A0A8J5QZM8"/>
<dbReference type="Proteomes" id="UP000729913">
    <property type="component" value="Unassembled WGS sequence"/>
</dbReference>
<dbReference type="InterPro" id="IPR052088">
    <property type="entry name" value="E3_ubiquitin-ligase_SINA"/>
</dbReference>
<accession>A0A8J5QZM8</accession>
<evidence type="ECO:0000259" key="5">
    <source>
        <dbReference type="PROSITE" id="PS50089"/>
    </source>
</evidence>
<reference evidence="7" key="1">
    <citation type="submission" date="2020-03" db="EMBL/GenBank/DDBJ databases">
        <authorList>
            <person name="Chebbi M.A."/>
            <person name="Drezen J.M."/>
        </authorList>
    </citation>
    <scope>NUCLEOTIDE SEQUENCE</scope>
    <source>
        <tissue evidence="7">Whole body</tissue>
    </source>
</reference>
<dbReference type="PROSITE" id="PS51081">
    <property type="entry name" value="ZF_SIAH"/>
    <property type="match status" value="1"/>
</dbReference>
<dbReference type="PANTHER" id="PTHR10315">
    <property type="entry name" value="E3 UBIQUITIN PROTEIN LIGASE SIAH"/>
    <property type="match status" value="1"/>
</dbReference>
<dbReference type="GO" id="GO:0008270">
    <property type="term" value="F:zinc ion binding"/>
    <property type="evidence" value="ECO:0007669"/>
    <property type="project" value="UniProtKB-KW"/>
</dbReference>
<keyword evidence="3" id="KW-0862">Zinc</keyword>
<gene>
    <name evidence="7" type="ORF">G9C98_007304</name>
</gene>
<dbReference type="InterPro" id="IPR001841">
    <property type="entry name" value="Znf_RING"/>
</dbReference>
<organism evidence="7 8">
    <name type="scientific">Cotesia typhae</name>
    <dbReference type="NCBI Taxonomy" id="2053667"/>
    <lineage>
        <taxon>Eukaryota</taxon>
        <taxon>Metazoa</taxon>
        <taxon>Ecdysozoa</taxon>
        <taxon>Arthropoda</taxon>
        <taxon>Hexapoda</taxon>
        <taxon>Insecta</taxon>
        <taxon>Pterygota</taxon>
        <taxon>Neoptera</taxon>
        <taxon>Endopterygota</taxon>
        <taxon>Hymenoptera</taxon>
        <taxon>Apocrita</taxon>
        <taxon>Ichneumonoidea</taxon>
        <taxon>Braconidae</taxon>
        <taxon>Microgastrinae</taxon>
        <taxon>Cotesia</taxon>
    </lineage>
</organism>
<dbReference type="EMBL" id="JAAOIC020000005">
    <property type="protein sequence ID" value="KAG8041996.1"/>
    <property type="molecule type" value="Genomic_DNA"/>
</dbReference>
<feature type="domain" description="SIAH-type" evidence="6">
    <location>
        <begin position="273"/>
        <end position="336"/>
    </location>
</feature>
<reference evidence="7" key="2">
    <citation type="submission" date="2021-04" db="EMBL/GenBank/DDBJ databases">
        <title>Genome-wide patterns of bracovirus chromosomal integration into multiple host tissues during parasitism.</title>
        <authorList>
            <person name="Chebbi M.A.C."/>
        </authorList>
    </citation>
    <scope>NUCLEOTIDE SEQUENCE</scope>
    <source>
        <tissue evidence="7">Whole body</tissue>
    </source>
</reference>
<sequence>MENLYPSLHDKFKSEGMCPICMMEINSSSKYSCTNGHIVCHRCKPYYYCCPTCRSELNIEASSQEFTHEFHMPPAMHYMPHPYPAYPPNPRPSAPFIDNERHHWSPLPPMEDQELLPCQYSYLGCYANIPEHLRDLHESRCQFRPYLEEEHLPTDLNTEEGELESCRYSVVGCNVRLPEWRKQVHENLCIYKDRLDALDDIQHDFDSFHFEDGDPEEMVECKFNRYGCIVKMPRRRKNMHQMKCNYRKYHNENDNEDFPACDVSCAQPEVDPDSYVPCRWAVYGCQVEPRYCRKLTHEEKCNYRREKCRFAEYGCVEMIEPFKRHLHEASCSYAQK</sequence>
<evidence type="ECO:0000256" key="4">
    <source>
        <dbReference type="PROSITE-ProRule" id="PRU00455"/>
    </source>
</evidence>
<keyword evidence="2 4" id="KW-0863">Zinc-finger</keyword>
<evidence type="ECO:0000256" key="1">
    <source>
        <dbReference type="ARBA" id="ARBA00022723"/>
    </source>
</evidence>
<name>A0A8J5QZM8_9HYME</name>
<evidence type="ECO:0000313" key="8">
    <source>
        <dbReference type="Proteomes" id="UP000729913"/>
    </source>
</evidence>
<dbReference type="GO" id="GO:0005737">
    <property type="term" value="C:cytoplasm"/>
    <property type="evidence" value="ECO:0007669"/>
    <property type="project" value="TreeGrafter"/>
</dbReference>
<keyword evidence="1" id="KW-0479">Metal-binding</keyword>
<evidence type="ECO:0000256" key="3">
    <source>
        <dbReference type="ARBA" id="ARBA00022833"/>
    </source>
</evidence>
<dbReference type="OrthoDB" id="7677360at2759"/>
<evidence type="ECO:0000313" key="7">
    <source>
        <dbReference type="EMBL" id="KAG8041996.1"/>
    </source>
</evidence>
<comment type="caution">
    <text evidence="7">The sequence shown here is derived from an EMBL/GenBank/DDBJ whole genome shotgun (WGS) entry which is preliminary data.</text>
</comment>
<evidence type="ECO:0000256" key="2">
    <source>
        <dbReference type="ARBA" id="ARBA00022771"/>
    </source>
</evidence>
<feature type="domain" description="RING-type" evidence="5">
    <location>
        <begin position="18"/>
        <end position="54"/>
    </location>
</feature>
<dbReference type="PROSITE" id="PS50089">
    <property type="entry name" value="ZF_RING_2"/>
    <property type="match status" value="1"/>
</dbReference>